<comment type="caution">
    <text evidence="2">The sequence shown here is derived from an EMBL/GenBank/DDBJ whole genome shotgun (WGS) entry which is preliminary data.</text>
</comment>
<accession>A0ABR6C9V6</accession>
<gene>
    <name evidence="2" type="ORF">HNQ97_003792</name>
</gene>
<evidence type="ECO:0000256" key="1">
    <source>
        <dbReference type="SAM" id="MobiDB-lite"/>
    </source>
</evidence>
<dbReference type="Proteomes" id="UP000587524">
    <property type="component" value="Unassembled WGS sequence"/>
</dbReference>
<evidence type="ECO:0008006" key="4">
    <source>
        <dbReference type="Google" id="ProtNLM"/>
    </source>
</evidence>
<dbReference type="Gene3D" id="1.10.1220.10">
    <property type="entry name" value="Met repressor-like"/>
    <property type="match status" value="1"/>
</dbReference>
<keyword evidence="3" id="KW-1185">Reference proteome</keyword>
<proteinExistence type="predicted"/>
<dbReference type="EMBL" id="JACJHZ010000018">
    <property type="protein sequence ID" value="MBA9021783.1"/>
    <property type="molecule type" value="Genomic_DNA"/>
</dbReference>
<name>A0ABR6C9V6_9HYPH</name>
<reference evidence="2 3" key="1">
    <citation type="submission" date="2020-08" db="EMBL/GenBank/DDBJ databases">
        <title>Genomic Encyclopedia of Type Strains, Phase IV (KMG-IV): sequencing the most valuable type-strain genomes for metagenomic binning, comparative biology and taxonomic classification.</title>
        <authorList>
            <person name="Goeker M."/>
        </authorList>
    </citation>
    <scope>NUCLEOTIDE SEQUENCE [LARGE SCALE GENOMIC DNA]</scope>
    <source>
        <strain evidence="2 3">DSM 17455</strain>
    </source>
</reference>
<organism evidence="2 3">
    <name type="scientific">Aminobacter ciceronei</name>
    <dbReference type="NCBI Taxonomy" id="150723"/>
    <lineage>
        <taxon>Bacteria</taxon>
        <taxon>Pseudomonadati</taxon>
        <taxon>Pseudomonadota</taxon>
        <taxon>Alphaproteobacteria</taxon>
        <taxon>Hyphomicrobiales</taxon>
        <taxon>Phyllobacteriaceae</taxon>
        <taxon>Aminobacter</taxon>
    </lineage>
</organism>
<dbReference type="RefSeq" id="WP_182574983.1">
    <property type="nucleotide sequence ID" value="NZ_JACJHY010000018.1"/>
</dbReference>
<evidence type="ECO:0000313" key="3">
    <source>
        <dbReference type="Proteomes" id="UP000587524"/>
    </source>
</evidence>
<protein>
    <recommendedName>
        <fullName evidence="4">Stability/partitioning determinant</fullName>
    </recommendedName>
</protein>
<feature type="region of interest" description="Disordered" evidence="1">
    <location>
        <begin position="1"/>
        <end position="23"/>
    </location>
</feature>
<feature type="compositionally biased region" description="Basic and acidic residues" evidence="1">
    <location>
        <begin position="1"/>
        <end position="19"/>
    </location>
</feature>
<dbReference type="InterPro" id="IPR013321">
    <property type="entry name" value="Arc_rbn_hlx_hlx"/>
</dbReference>
<sequence length="64" mass="7166">MAENRLRASKKDIADESDKGGSSLNFKVTPEFKKEFKGYAVSQGITMVDLLKEGFALSKKRRGR</sequence>
<evidence type="ECO:0000313" key="2">
    <source>
        <dbReference type="EMBL" id="MBA9021783.1"/>
    </source>
</evidence>